<gene>
    <name evidence="1" type="ORF">EVAR_21906_1</name>
</gene>
<evidence type="ECO:0000313" key="2">
    <source>
        <dbReference type="Proteomes" id="UP000299102"/>
    </source>
</evidence>
<evidence type="ECO:0000313" key="1">
    <source>
        <dbReference type="EMBL" id="GBP62534.1"/>
    </source>
</evidence>
<dbReference type="AlphaFoldDB" id="A0A4C1XJ53"/>
<keyword evidence="2" id="KW-1185">Reference proteome</keyword>
<proteinExistence type="predicted"/>
<comment type="caution">
    <text evidence="1">The sequence shown here is derived from an EMBL/GenBank/DDBJ whole genome shotgun (WGS) entry which is preliminary data.</text>
</comment>
<organism evidence="1 2">
    <name type="scientific">Eumeta variegata</name>
    <name type="common">Bagworm moth</name>
    <name type="synonym">Eumeta japonica</name>
    <dbReference type="NCBI Taxonomy" id="151549"/>
    <lineage>
        <taxon>Eukaryota</taxon>
        <taxon>Metazoa</taxon>
        <taxon>Ecdysozoa</taxon>
        <taxon>Arthropoda</taxon>
        <taxon>Hexapoda</taxon>
        <taxon>Insecta</taxon>
        <taxon>Pterygota</taxon>
        <taxon>Neoptera</taxon>
        <taxon>Endopterygota</taxon>
        <taxon>Lepidoptera</taxon>
        <taxon>Glossata</taxon>
        <taxon>Ditrysia</taxon>
        <taxon>Tineoidea</taxon>
        <taxon>Psychidae</taxon>
        <taxon>Oiketicinae</taxon>
        <taxon>Eumeta</taxon>
    </lineage>
</organism>
<name>A0A4C1XJ53_EUMVA</name>
<protein>
    <submittedName>
        <fullName evidence="1">Uncharacterized protein</fullName>
    </submittedName>
</protein>
<sequence>MDKDDILDAEKFTSRIYSKIRPSNPCIAEGYGPLVSVSRVLARSAPFGQENEKKYHVHHVEAIAFVLVLIEVGRTLFSARKFVPARRHDRAVGNFDPASPSLVRDRRQRRRVFSYENKTNDGGLLLLAQVSGEPLTPIGDRRVCRVLQRTSPFADLRRRVPCRGPAHGGARAGVVRGPWAPITAAGRRVSDTRTPCDPRVLTCYNKYATPKAGRFMWTAWWAQSVVTLLTALEA</sequence>
<dbReference type="Proteomes" id="UP000299102">
    <property type="component" value="Unassembled WGS sequence"/>
</dbReference>
<dbReference type="EMBL" id="BGZK01000843">
    <property type="protein sequence ID" value="GBP62534.1"/>
    <property type="molecule type" value="Genomic_DNA"/>
</dbReference>
<reference evidence="1 2" key="1">
    <citation type="journal article" date="2019" name="Commun. Biol.">
        <title>The bagworm genome reveals a unique fibroin gene that provides high tensile strength.</title>
        <authorList>
            <person name="Kono N."/>
            <person name="Nakamura H."/>
            <person name="Ohtoshi R."/>
            <person name="Tomita M."/>
            <person name="Numata K."/>
            <person name="Arakawa K."/>
        </authorList>
    </citation>
    <scope>NUCLEOTIDE SEQUENCE [LARGE SCALE GENOMIC DNA]</scope>
</reference>
<accession>A0A4C1XJ53</accession>